<dbReference type="PANTHER" id="PTHR43537:SF24">
    <property type="entry name" value="GLUCONATE OPERON TRANSCRIPTIONAL REPRESSOR"/>
    <property type="match status" value="1"/>
</dbReference>
<evidence type="ECO:0000256" key="2">
    <source>
        <dbReference type="ARBA" id="ARBA00023125"/>
    </source>
</evidence>
<dbReference type="Pfam" id="PF07729">
    <property type="entry name" value="FCD"/>
    <property type="match status" value="1"/>
</dbReference>
<keyword evidence="6" id="KW-1185">Reference proteome</keyword>
<sequence>MEDIDGATRDGSGSGPRSVVDQVAAHILNMILANELKPGQPVAIQELSAILDVSNVPIREALRRLEGRGLVQFRRGRRPQIAPINTDDFDDVYRLRGLLEGQIAERSAELMTPERLTLLDETLGELERIITRGNAFDVYSVHARFHLLMLPSATDWDRRLLDQLWVASERYIQLYVGAHPDPEVADRIIASHRVLVDAARGGDANTVRDAVVEHVVYSHKMIAPIVHAASGRARPVPAQAAPGV</sequence>
<dbReference type="PROSITE" id="PS50949">
    <property type="entry name" value="HTH_GNTR"/>
    <property type="match status" value="1"/>
</dbReference>
<dbReference type="CDD" id="cd07377">
    <property type="entry name" value="WHTH_GntR"/>
    <property type="match status" value="1"/>
</dbReference>
<dbReference type="SUPFAM" id="SSF46785">
    <property type="entry name" value="Winged helix' DNA-binding domain"/>
    <property type="match status" value="1"/>
</dbReference>
<evidence type="ECO:0000256" key="1">
    <source>
        <dbReference type="ARBA" id="ARBA00023015"/>
    </source>
</evidence>
<keyword evidence="3" id="KW-0804">Transcription</keyword>
<dbReference type="InterPro" id="IPR008920">
    <property type="entry name" value="TF_FadR/GntR_C"/>
</dbReference>
<evidence type="ECO:0000259" key="4">
    <source>
        <dbReference type="PROSITE" id="PS50949"/>
    </source>
</evidence>
<dbReference type="RefSeq" id="WP_317570717.1">
    <property type="nucleotide sequence ID" value="NZ_JAWLKA010000022.1"/>
</dbReference>
<gene>
    <name evidence="5" type="ORF">R3Q59_31710</name>
</gene>
<dbReference type="SMART" id="SM00895">
    <property type="entry name" value="FCD"/>
    <property type="match status" value="1"/>
</dbReference>
<dbReference type="EMBL" id="JAWLKA010000022">
    <property type="protein sequence ID" value="MDV6285047.1"/>
    <property type="molecule type" value="Genomic_DNA"/>
</dbReference>
<dbReference type="Gene3D" id="1.20.120.530">
    <property type="entry name" value="GntR ligand-binding domain-like"/>
    <property type="match status" value="1"/>
</dbReference>
<dbReference type="Proteomes" id="UP001185737">
    <property type="component" value="Unassembled WGS sequence"/>
</dbReference>
<dbReference type="SUPFAM" id="SSF48008">
    <property type="entry name" value="GntR ligand-binding domain-like"/>
    <property type="match status" value="1"/>
</dbReference>
<accession>A0ABU4CP13</accession>
<dbReference type="InterPro" id="IPR036388">
    <property type="entry name" value="WH-like_DNA-bd_sf"/>
</dbReference>
<proteinExistence type="predicted"/>
<evidence type="ECO:0000256" key="3">
    <source>
        <dbReference type="ARBA" id="ARBA00023163"/>
    </source>
</evidence>
<dbReference type="SMART" id="SM00345">
    <property type="entry name" value="HTH_GNTR"/>
    <property type="match status" value="1"/>
</dbReference>
<name>A0ABU4CP13_RHOJO</name>
<dbReference type="Pfam" id="PF00392">
    <property type="entry name" value="GntR"/>
    <property type="match status" value="1"/>
</dbReference>
<dbReference type="InterPro" id="IPR011711">
    <property type="entry name" value="GntR_C"/>
</dbReference>
<evidence type="ECO:0000313" key="6">
    <source>
        <dbReference type="Proteomes" id="UP001185737"/>
    </source>
</evidence>
<dbReference type="PANTHER" id="PTHR43537">
    <property type="entry name" value="TRANSCRIPTIONAL REGULATOR, GNTR FAMILY"/>
    <property type="match status" value="1"/>
</dbReference>
<comment type="caution">
    <text evidence="5">The sequence shown here is derived from an EMBL/GenBank/DDBJ whole genome shotgun (WGS) entry which is preliminary data.</text>
</comment>
<keyword evidence="1" id="KW-0805">Transcription regulation</keyword>
<reference evidence="5 6" key="1">
    <citation type="submission" date="2023-10" db="EMBL/GenBank/DDBJ databases">
        <title>Development of a sustainable strategy for remediation of hydrocarbon-contaminated territories based on the waste exchange concept.</title>
        <authorList>
            <person name="Krivoruchko A."/>
        </authorList>
    </citation>
    <scope>NUCLEOTIDE SEQUENCE [LARGE SCALE GENOMIC DNA]</scope>
    <source>
        <strain evidence="5 6">IEGM 60</strain>
    </source>
</reference>
<feature type="domain" description="HTH gntR-type" evidence="4">
    <location>
        <begin position="17"/>
        <end position="84"/>
    </location>
</feature>
<dbReference type="InterPro" id="IPR036390">
    <property type="entry name" value="WH_DNA-bd_sf"/>
</dbReference>
<keyword evidence="2" id="KW-0238">DNA-binding</keyword>
<evidence type="ECO:0000313" key="5">
    <source>
        <dbReference type="EMBL" id="MDV6285047.1"/>
    </source>
</evidence>
<dbReference type="Gene3D" id="1.10.10.10">
    <property type="entry name" value="Winged helix-like DNA-binding domain superfamily/Winged helix DNA-binding domain"/>
    <property type="match status" value="1"/>
</dbReference>
<organism evidence="5 6">
    <name type="scientific">Rhodococcus jostii</name>
    <dbReference type="NCBI Taxonomy" id="132919"/>
    <lineage>
        <taxon>Bacteria</taxon>
        <taxon>Bacillati</taxon>
        <taxon>Actinomycetota</taxon>
        <taxon>Actinomycetes</taxon>
        <taxon>Mycobacteriales</taxon>
        <taxon>Nocardiaceae</taxon>
        <taxon>Rhodococcus</taxon>
    </lineage>
</organism>
<protein>
    <submittedName>
        <fullName evidence="5">GntR family transcriptional regulator</fullName>
    </submittedName>
</protein>
<dbReference type="InterPro" id="IPR000524">
    <property type="entry name" value="Tscrpt_reg_HTH_GntR"/>
</dbReference>